<dbReference type="AlphaFoldDB" id="A0A645ED93"/>
<sequence>MAARSGDFKGAVQLLIQAVEQVPNLQFLVNAAKAIYTLMDKQGWDPALAEQALNYLQRAQRKDRKNPKVASARQLYMTVAKKYGIAIDNS</sequence>
<accession>A0A645ED93</accession>
<comment type="caution">
    <text evidence="1">The sequence shown here is derived from an EMBL/GenBank/DDBJ whole genome shotgun (WGS) entry which is preliminary data.</text>
</comment>
<gene>
    <name evidence="1" type="ORF">SDC9_146258</name>
</gene>
<reference evidence="1" key="1">
    <citation type="submission" date="2019-08" db="EMBL/GenBank/DDBJ databases">
        <authorList>
            <person name="Kucharzyk K."/>
            <person name="Murdoch R.W."/>
            <person name="Higgins S."/>
            <person name="Loffler F."/>
        </authorList>
    </citation>
    <scope>NUCLEOTIDE SEQUENCE</scope>
</reference>
<protein>
    <recommendedName>
        <fullName evidence="2">Beta-barrel assembly-enhancing protease</fullName>
    </recommendedName>
</protein>
<organism evidence="1">
    <name type="scientific">bioreactor metagenome</name>
    <dbReference type="NCBI Taxonomy" id="1076179"/>
    <lineage>
        <taxon>unclassified sequences</taxon>
        <taxon>metagenomes</taxon>
        <taxon>ecological metagenomes</taxon>
    </lineage>
</organism>
<name>A0A645ED93_9ZZZZ</name>
<evidence type="ECO:0000313" key="1">
    <source>
        <dbReference type="EMBL" id="MPM99068.1"/>
    </source>
</evidence>
<proteinExistence type="predicted"/>
<dbReference type="EMBL" id="VSSQ01045187">
    <property type="protein sequence ID" value="MPM99068.1"/>
    <property type="molecule type" value="Genomic_DNA"/>
</dbReference>
<evidence type="ECO:0008006" key="2">
    <source>
        <dbReference type="Google" id="ProtNLM"/>
    </source>
</evidence>